<dbReference type="InterPro" id="IPR008979">
    <property type="entry name" value="Galactose-bd-like_sf"/>
</dbReference>
<dbReference type="InterPro" id="IPR051941">
    <property type="entry name" value="BG_Antigen-Binding_Lectin"/>
</dbReference>
<proteinExistence type="inferred from homology"/>
<reference evidence="9 10" key="1">
    <citation type="submission" date="2022-05" db="EMBL/GenBank/DDBJ databases">
        <authorList>
            <consortium name="Genoscope - CEA"/>
            <person name="William W."/>
        </authorList>
    </citation>
    <scope>NUCLEOTIDE SEQUENCE [LARGE SCALE GENOMIC DNA]</scope>
</reference>
<dbReference type="PANTHER" id="PTHR45713">
    <property type="entry name" value="FTP DOMAIN-CONTAINING PROTEIN"/>
    <property type="match status" value="1"/>
</dbReference>
<dbReference type="Pfam" id="PF22633">
    <property type="entry name" value="F5_F8_type_C_2"/>
    <property type="match status" value="1"/>
</dbReference>
<evidence type="ECO:0000256" key="3">
    <source>
        <dbReference type="ARBA" id="ARBA00011233"/>
    </source>
</evidence>
<sequence>MLCPYAFLIKSDNLDNEGNLNQKCGGPYTLTSSQEKSFFCTPGIKGRYVNIRIVGNNKKLAICESVTFVSTLSVNLALSKSASQSSVSFDGYPVRAVDGNTDSVWSSSSCTHTNETTDPWWRADLGSSQHVSEVFIVNRVEAKFRLSNIEIREIVWQIMETPIRGVVACTRWLIYSKLRFIANREKLDDTLVGSSMVLTLCEVEVYSESRAILKYKPVKHSVQDAYYQTSITLVCPEPFGYPEPFAAWVKDGVVLQNSSSDLTLNLSIIAQRDTTKWTIDCVASNKHGADYHRFVLNLRSRYAMCTEFRDLVEGTRTVRHVVHNQQSAQNDGDIDNRAWYRFVSQATGTPVQV</sequence>
<dbReference type="InterPro" id="IPR006585">
    <property type="entry name" value="FTP1"/>
</dbReference>
<dbReference type="GO" id="GO:0046872">
    <property type="term" value="F:metal ion binding"/>
    <property type="evidence" value="ECO:0007669"/>
    <property type="project" value="UniProtKB-KW"/>
</dbReference>
<comment type="function">
    <text evidence="1">Acts as a defensive agent. Recognizes blood group fucosylated oligosaccharides including A, B, H and Lewis B-type antigens. Does not recognize Lewis A antigen and has low affinity for monovalent haptens.</text>
</comment>
<dbReference type="SUPFAM" id="SSF49785">
    <property type="entry name" value="Galactose-binding domain-like"/>
    <property type="match status" value="2"/>
</dbReference>
<dbReference type="GO" id="GO:0042806">
    <property type="term" value="F:fucose binding"/>
    <property type="evidence" value="ECO:0007669"/>
    <property type="project" value="UniProtKB-ARBA"/>
</dbReference>
<dbReference type="Proteomes" id="UP001159428">
    <property type="component" value="Unassembled WGS sequence"/>
</dbReference>
<keyword evidence="7" id="KW-1015">Disulfide bond</keyword>
<dbReference type="Gene3D" id="2.60.120.260">
    <property type="entry name" value="Galactose-binding domain-like"/>
    <property type="match status" value="2"/>
</dbReference>
<dbReference type="Gene3D" id="2.60.40.10">
    <property type="entry name" value="Immunoglobulins"/>
    <property type="match status" value="1"/>
</dbReference>
<evidence type="ECO:0000256" key="1">
    <source>
        <dbReference type="ARBA" id="ARBA00002219"/>
    </source>
</evidence>
<dbReference type="AlphaFoldDB" id="A0AAU9Y1P6"/>
<protein>
    <recommendedName>
        <fullName evidence="8">F5/8 type C domain-containing protein</fullName>
    </recommendedName>
</protein>
<evidence type="ECO:0000256" key="6">
    <source>
        <dbReference type="ARBA" id="ARBA00022837"/>
    </source>
</evidence>
<dbReference type="SUPFAM" id="SSF48726">
    <property type="entry name" value="Immunoglobulin"/>
    <property type="match status" value="1"/>
</dbReference>
<dbReference type="SMART" id="SM00607">
    <property type="entry name" value="FTP"/>
    <property type="match status" value="1"/>
</dbReference>
<accession>A0AAU9Y1P6</accession>
<organism evidence="9 10">
    <name type="scientific">Pocillopora meandrina</name>
    <dbReference type="NCBI Taxonomy" id="46732"/>
    <lineage>
        <taxon>Eukaryota</taxon>
        <taxon>Metazoa</taxon>
        <taxon>Cnidaria</taxon>
        <taxon>Anthozoa</taxon>
        <taxon>Hexacorallia</taxon>
        <taxon>Scleractinia</taxon>
        <taxon>Astrocoeniina</taxon>
        <taxon>Pocilloporidae</taxon>
        <taxon>Pocillopora</taxon>
    </lineage>
</organism>
<feature type="domain" description="F5/8 type C" evidence="8">
    <location>
        <begin position="63"/>
        <end position="136"/>
    </location>
</feature>
<dbReference type="InterPro" id="IPR013783">
    <property type="entry name" value="Ig-like_fold"/>
</dbReference>
<evidence type="ECO:0000313" key="10">
    <source>
        <dbReference type="Proteomes" id="UP001159428"/>
    </source>
</evidence>
<dbReference type="InterPro" id="IPR000421">
    <property type="entry name" value="FA58C"/>
</dbReference>
<evidence type="ECO:0000256" key="7">
    <source>
        <dbReference type="ARBA" id="ARBA00023157"/>
    </source>
</evidence>
<name>A0AAU9Y1P6_9CNID</name>
<dbReference type="InterPro" id="IPR036179">
    <property type="entry name" value="Ig-like_dom_sf"/>
</dbReference>
<dbReference type="GO" id="GO:0001868">
    <property type="term" value="P:regulation of complement activation, lectin pathway"/>
    <property type="evidence" value="ECO:0007669"/>
    <property type="project" value="UniProtKB-ARBA"/>
</dbReference>
<gene>
    <name evidence="9" type="ORF">PMEA_00004328</name>
</gene>
<dbReference type="PANTHER" id="PTHR45713:SF6">
    <property type="entry name" value="F5_8 TYPE C DOMAIN-CONTAINING PROTEIN"/>
    <property type="match status" value="1"/>
</dbReference>
<dbReference type="GO" id="GO:0010185">
    <property type="term" value="P:regulation of cellular defense response"/>
    <property type="evidence" value="ECO:0007669"/>
    <property type="project" value="UniProtKB-ARBA"/>
</dbReference>
<dbReference type="EMBL" id="CALNXJ010000122">
    <property type="protein sequence ID" value="CAH3165693.1"/>
    <property type="molecule type" value="Genomic_DNA"/>
</dbReference>
<keyword evidence="4" id="KW-0479">Metal-binding</keyword>
<evidence type="ECO:0000313" key="9">
    <source>
        <dbReference type="EMBL" id="CAH3165693.1"/>
    </source>
</evidence>
<comment type="caution">
    <text evidence="9">The sequence shown here is derived from an EMBL/GenBank/DDBJ whole genome shotgun (WGS) entry which is preliminary data.</text>
</comment>
<evidence type="ECO:0000256" key="5">
    <source>
        <dbReference type="ARBA" id="ARBA00022734"/>
    </source>
</evidence>
<keyword evidence="6" id="KW-0106">Calcium</keyword>
<keyword evidence="10" id="KW-1185">Reference proteome</keyword>
<dbReference type="PROSITE" id="PS50022">
    <property type="entry name" value="FA58C_3"/>
    <property type="match status" value="1"/>
</dbReference>
<evidence type="ECO:0000256" key="4">
    <source>
        <dbReference type="ARBA" id="ARBA00022723"/>
    </source>
</evidence>
<evidence type="ECO:0000259" key="8">
    <source>
        <dbReference type="PROSITE" id="PS50022"/>
    </source>
</evidence>
<evidence type="ECO:0000256" key="2">
    <source>
        <dbReference type="ARBA" id="ARBA00010147"/>
    </source>
</evidence>
<keyword evidence="5" id="KW-0430">Lectin</keyword>
<comment type="subunit">
    <text evidence="3">Homotrimer.</text>
</comment>
<comment type="similarity">
    <text evidence="2">Belongs to the fucolectin family.</text>
</comment>